<keyword evidence="4" id="KW-0804">Transcription</keyword>
<keyword evidence="5" id="KW-0539">Nucleus</keyword>
<evidence type="ECO:0000256" key="6">
    <source>
        <dbReference type="SAM" id="MobiDB-lite"/>
    </source>
</evidence>
<sequence>EFKLMPTPAQRGLSRRASQSIDALSPTRTKRARIEEQPSDDFMSTIEFDRKFAQLPEFDPASSTIISQSLPSTPIIGTMRTPPESAAPIAGAVFDFSDDNIQVALMDGLNIDRNGTCRRLLDRKRNLIRYLLAEKGMFPAHAEVALFQQAHEDLFPDVSSVKMKIREVRQKAMNGPRKTHTPVPVPAAAAADPPPPPVAAAAPS</sequence>
<evidence type="ECO:0000256" key="4">
    <source>
        <dbReference type="ARBA" id="ARBA00023163"/>
    </source>
</evidence>
<feature type="non-terminal residue" evidence="8">
    <location>
        <position position="1"/>
    </location>
</feature>
<dbReference type="GO" id="GO:0005634">
    <property type="term" value="C:nucleus"/>
    <property type="evidence" value="ECO:0007669"/>
    <property type="project" value="TreeGrafter"/>
</dbReference>
<organism evidence="8 9">
    <name type="scientific">Pristionchus entomophagus</name>
    <dbReference type="NCBI Taxonomy" id="358040"/>
    <lineage>
        <taxon>Eukaryota</taxon>
        <taxon>Metazoa</taxon>
        <taxon>Ecdysozoa</taxon>
        <taxon>Nematoda</taxon>
        <taxon>Chromadorea</taxon>
        <taxon>Rhabditida</taxon>
        <taxon>Rhabditina</taxon>
        <taxon>Diplogasteromorpha</taxon>
        <taxon>Diplogasteroidea</taxon>
        <taxon>Neodiplogasteridae</taxon>
        <taxon>Pristionchus</taxon>
    </lineage>
</organism>
<dbReference type="GO" id="GO:0000977">
    <property type="term" value="F:RNA polymerase II transcription regulatory region sequence-specific DNA binding"/>
    <property type="evidence" value="ECO:0007669"/>
    <property type="project" value="TreeGrafter"/>
</dbReference>
<evidence type="ECO:0000256" key="1">
    <source>
        <dbReference type="ARBA" id="ARBA00022553"/>
    </source>
</evidence>
<dbReference type="EMBL" id="BTSX01000006">
    <property type="protein sequence ID" value="GMT06288.1"/>
    <property type="molecule type" value="Genomic_DNA"/>
</dbReference>
<keyword evidence="3" id="KW-0238">DNA-binding</keyword>
<reference evidence="8" key="1">
    <citation type="submission" date="2023-10" db="EMBL/GenBank/DDBJ databases">
        <title>Genome assembly of Pristionchus species.</title>
        <authorList>
            <person name="Yoshida K."/>
            <person name="Sommer R.J."/>
        </authorList>
    </citation>
    <scope>NUCLEOTIDE SEQUENCE</scope>
    <source>
        <strain evidence="8">RS0144</strain>
    </source>
</reference>
<keyword evidence="9" id="KW-1185">Reference proteome</keyword>
<proteinExistence type="predicted"/>
<evidence type="ECO:0000256" key="2">
    <source>
        <dbReference type="ARBA" id="ARBA00023015"/>
    </source>
</evidence>
<evidence type="ECO:0000256" key="5">
    <source>
        <dbReference type="ARBA" id="ARBA00023242"/>
    </source>
</evidence>
<keyword evidence="2" id="KW-0805">Transcription regulation</keyword>
<dbReference type="AlphaFoldDB" id="A0AAV5UHV1"/>
<evidence type="ECO:0000259" key="7">
    <source>
        <dbReference type="Pfam" id="PF25981"/>
    </source>
</evidence>
<protein>
    <recommendedName>
        <fullName evidence="7">Protein capicua homolog-like C-terminal tri-helical domain-containing protein</fullName>
    </recommendedName>
</protein>
<comment type="caution">
    <text evidence="8">The sequence shown here is derived from an EMBL/GenBank/DDBJ whole genome shotgun (WGS) entry which is preliminary data.</text>
</comment>
<evidence type="ECO:0000313" key="9">
    <source>
        <dbReference type="Proteomes" id="UP001432027"/>
    </source>
</evidence>
<name>A0AAV5UHV1_9BILA</name>
<accession>A0AAV5UHV1</accession>
<dbReference type="InterPro" id="IPR052412">
    <property type="entry name" value="CC-Dev_Transcription_Reg"/>
</dbReference>
<dbReference type="GO" id="GO:0000981">
    <property type="term" value="F:DNA-binding transcription factor activity, RNA polymerase II-specific"/>
    <property type="evidence" value="ECO:0007669"/>
    <property type="project" value="TreeGrafter"/>
</dbReference>
<dbReference type="PANTHER" id="PTHR13059:SF13">
    <property type="entry name" value="PROTEIN CAPICUA HOMOLOG"/>
    <property type="match status" value="1"/>
</dbReference>
<keyword evidence="1" id="KW-0597">Phosphoprotein</keyword>
<feature type="region of interest" description="Disordered" evidence="6">
    <location>
        <begin position="1"/>
        <end position="32"/>
    </location>
</feature>
<dbReference type="InterPro" id="IPR058606">
    <property type="entry name" value="HTH_Cic_C"/>
</dbReference>
<feature type="domain" description="Protein capicua homolog-like C-terminal tri-helical" evidence="7">
    <location>
        <begin position="119"/>
        <end position="173"/>
    </location>
</feature>
<dbReference type="Proteomes" id="UP001432027">
    <property type="component" value="Unassembled WGS sequence"/>
</dbReference>
<dbReference type="PANTHER" id="PTHR13059">
    <property type="entry name" value="HMG-BOX TRANSCRIPTION FACTOR BBX"/>
    <property type="match status" value="1"/>
</dbReference>
<gene>
    <name evidence="8" type="ORF">PENTCL1PPCAC_28462</name>
</gene>
<dbReference type="Pfam" id="PF25981">
    <property type="entry name" value="HTH_Cic_C"/>
    <property type="match status" value="1"/>
</dbReference>
<evidence type="ECO:0000256" key="3">
    <source>
        <dbReference type="ARBA" id="ARBA00023125"/>
    </source>
</evidence>
<feature type="region of interest" description="Disordered" evidence="6">
    <location>
        <begin position="172"/>
        <end position="204"/>
    </location>
</feature>
<evidence type="ECO:0000313" key="8">
    <source>
        <dbReference type="EMBL" id="GMT06288.1"/>
    </source>
</evidence>